<feature type="transmembrane region" description="Helical" evidence="1">
    <location>
        <begin position="153"/>
        <end position="170"/>
    </location>
</feature>
<dbReference type="AlphaFoldDB" id="A0A0N0GR53"/>
<comment type="caution">
    <text evidence="2">The sequence shown here is derived from an EMBL/GenBank/DDBJ whole genome shotgun (WGS) entry which is preliminary data.</text>
</comment>
<accession>A0A0N0GR53</accession>
<protein>
    <submittedName>
        <fullName evidence="2">Inner membrane protein YbcI</fullName>
    </submittedName>
</protein>
<gene>
    <name evidence="2" type="primary">ybcI</name>
    <name evidence="2" type="ORF">WG78_01800</name>
</gene>
<dbReference type="PANTHER" id="PTHR35531">
    <property type="entry name" value="INNER MEMBRANE PROTEIN YBCI-RELATED"/>
    <property type="match status" value="1"/>
</dbReference>
<feature type="transmembrane region" description="Helical" evidence="1">
    <location>
        <begin position="27"/>
        <end position="47"/>
    </location>
</feature>
<proteinExistence type="predicted"/>
<dbReference type="InterPro" id="IPR007404">
    <property type="entry name" value="YdjM-like"/>
</dbReference>
<dbReference type="OrthoDB" id="9794683at2"/>
<organism evidence="2 3">
    <name type="scientific">Amantichitinum ursilacus</name>
    <dbReference type="NCBI Taxonomy" id="857265"/>
    <lineage>
        <taxon>Bacteria</taxon>
        <taxon>Pseudomonadati</taxon>
        <taxon>Pseudomonadota</taxon>
        <taxon>Betaproteobacteria</taxon>
        <taxon>Neisseriales</taxon>
        <taxon>Chitinibacteraceae</taxon>
        <taxon>Amantichitinum</taxon>
    </lineage>
</organism>
<keyword evidence="1" id="KW-0472">Membrane</keyword>
<reference evidence="2 3" key="1">
    <citation type="submission" date="2015-07" db="EMBL/GenBank/DDBJ databases">
        <title>Draft genome sequence of the Amantichitinum ursilacus IGB-41, a new chitin-degrading bacterium.</title>
        <authorList>
            <person name="Kirstahler P."/>
            <person name="Guenther M."/>
            <person name="Grumaz C."/>
            <person name="Rupp S."/>
            <person name="Zibek S."/>
            <person name="Sohn K."/>
        </authorList>
    </citation>
    <scope>NUCLEOTIDE SEQUENCE [LARGE SCALE GENOMIC DNA]</scope>
    <source>
        <strain evidence="2 3">IGB-41</strain>
    </source>
</reference>
<keyword evidence="3" id="KW-1185">Reference proteome</keyword>
<feature type="transmembrane region" description="Helical" evidence="1">
    <location>
        <begin position="90"/>
        <end position="116"/>
    </location>
</feature>
<dbReference type="STRING" id="857265.WG78_01800"/>
<name>A0A0N0GR53_9NEIS</name>
<evidence type="ECO:0000313" key="2">
    <source>
        <dbReference type="EMBL" id="KPC55351.1"/>
    </source>
</evidence>
<dbReference type="EMBL" id="LAQT01000001">
    <property type="protein sequence ID" value="KPC55351.1"/>
    <property type="molecule type" value="Genomic_DNA"/>
</dbReference>
<dbReference type="Proteomes" id="UP000037939">
    <property type="component" value="Unassembled WGS sequence"/>
</dbReference>
<dbReference type="PANTHER" id="PTHR35531:SF1">
    <property type="entry name" value="INNER MEMBRANE PROTEIN YBCI-RELATED"/>
    <property type="match status" value="1"/>
</dbReference>
<dbReference type="RefSeq" id="WP_053936184.1">
    <property type="nucleotide sequence ID" value="NZ_LAQT01000001.1"/>
</dbReference>
<evidence type="ECO:0000256" key="1">
    <source>
        <dbReference type="SAM" id="Phobius"/>
    </source>
</evidence>
<keyword evidence="1" id="KW-1133">Transmembrane helix</keyword>
<keyword evidence="1" id="KW-0812">Transmembrane</keyword>
<sequence>MPTIISHAAVPLTTGIALGRRIISRRLLLTGIAASMLPDADTAGLLFGIPFGTPYSHRGFTHSICFALVIALLALWAARKLHTTRLRAALFVFIATVSHPLLDMCTDGGSGVALFWPLSNERVFFPWQVIAVSPIGVSRVFTERFAHVLGSEAVWVWGPALVLGLVGWAVRRRLTLAKI</sequence>
<feature type="transmembrane region" description="Helical" evidence="1">
    <location>
        <begin position="59"/>
        <end position="78"/>
    </location>
</feature>
<evidence type="ECO:0000313" key="3">
    <source>
        <dbReference type="Proteomes" id="UP000037939"/>
    </source>
</evidence>
<dbReference type="Pfam" id="PF04307">
    <property type="entry name" value="YdjM"/>
    <property type="match status" value="1"/>
</dbReference>